<dbReference type="EMBL" id="ML976037">
    <property type="protein sequence ID" value="KAF1942230.1"/>
    <property type="molecule type" value="Genomic_DNA"/>
</dbReference>
<keyword evidence="7 12" id="KW-0378">Hydrolase</keyword>
<keyword evidence="5 12" id="KW-0813">Transport</keyword>
<evidence type="ECO:0000256" key="2">
    <source>
        <dbReference type="ARBA" id="ARBA00004477"/>
    </source>
</evidence>
<feature type="transmembrane region" description="Helical" evidence="12">
    <location>
        <begin position="1013"/>
        <end position="1031"/>
    </location>
</feature>
<dbReference type="InterPro" id="IPR029058">
    <property type="entry name" value="AB_hydrolase_fold"/>
</dbReference>
<dbReference type="SUPFAM" id="SSF53474">
    <property type="entry name" value="alpha/beta-Hydrolases"/>
    <property type="match status" value="1"/>
</dbReference>
<evidence type="ECO:0000259" key="15">
    <source>
        <dbReference type="Pfam" id="PF25140"/>
    </source>
</evidence>
<dbReference type="Pfam" id="PF25140">
    <property type="entry name" value="PGAP1_TMD"/>
    <property type="match status" value="1"/>
</dbReference>
<evidence type="ECO:0000256" key="4">
    <source>
        <dbReference type="ARBA" id="ARBA00015856"/>
    </source>
</evidence>
<dbReference type="Pfam" id="PF07819">
    <property type="entry name" value="PGAP1"/>
    <property type="match status" value="1"/>
</dbReference>
<evidence type="ECO:0000256" key="9">
    <source>
        <dbReference type="ARBA" id="ARBA00022927"/>
    </source>
</evidence>
<dbReference type="GO" id="GO:0050185">
    <property type="term" value="F:phosphatidylinositol deacylase activity"/>
    <property type="evidence" value="ECO:0007669"/>
    <property type="project" value="TreeGrafter"/>
</dbReference>
<feature type="transmembrane region" description="Helical" evidence="12">
    <location>
        <begin position="832"/>
        <end position="863"/>
    </location>
</feature>
<keyword evidence="9 12" id="KW-0653">Protein transport</keyword>
<evidence type="ECO:0000256" key="11">
    <source>
        <dbReference type="ARBA" id="ARBA00023136"/>
    </source>
</evidence>
<feature type="transmembrane region" description="Helical" evidence="12">
    <location>
        <begin position="70"/>
        <end position="91"/>
    </location>
</feature>
<evidence type="ECO:0000256" key="3">
    <source>
        <dbReference type="ARBA" id="ARBA00006931"/>
    </source>
</evidence>
<dbReference type="Gene3D" id="3.40.50.1820">
    <property type="entry name" value="alpha/beta hydrolase"/>
    <property type="match status" value="1"/>
</dbReference>
<protein>
    <recommendedName>
        <fullName evidence="4 12">GPI inositol-deacylase</fullName>
        <ecNumber evidence="12">3.1.-.-</ecNumber>
    </recommendedName>
</protein>
<feature type="transmembrane region" description="Helical" evidence="12">
    <location>
        <begin position="983"/>
        <end position="1001"/>
    </location>
</feature>
<keyword evidence="11 12" id="KW-0472">Membrane</keyword>
<proteinExistence type="inferred from homology"/>
<feature type="transmembrane region" description="Helical" evidence="12">
    <location>
        <begin position="733"/>
        <end position="752"/>
    </location>
</feature>
<dbReference type="Pfam" id="PF25141">
    <property type="entry name" value="PGAP1_2nd"/>
    <property type="match status" value="1"/>
</dbReference>
<evidence type="ECO:0000256" key="1">
    <source>
        <dbReference type="ARBA" id="ARBA00003496"/>
    </source>
</evidence>
<evidence type="ECO:0000256" key="7">
    <source>
        <dbReference type="ARBA" id="ARBA00022801"/>
    </source>
</evidence>
<sequence>MRRLSSVENTSEQDQPESTAAIPPTPPPEHGDTPDTRIEGLHVKAPDWVNTDMEVEGHNSKWRQRLRNPWACSPYTLVTTLVGFAAIFLMAQSFLARQLDVKGCEMSYMRPSYSRYSDFDTEHTRFASKYSLYLYREGGMDEDTRVKGVPVLFIPGNAGSYKQVRSLAAEAAYHYHNTVQHDVGASKAGKRPLDFFSVDFNEDITAFHGQTLLDQAEYLNDAITYILSLYHTPGRFLRDSSLPDPTSVIIVGHSMGGVVARTMLTMPNYQANSINTIITLAAPHARPPVSFDGDIVRTYKGVNDYWRHAYSQKWAIDNPLWHVTLISIAGGGLDTMISSDYASIESLVPETHGFTVFSSSMPNVWTGIDHLAITWCDQHRKAVVRALYDVIDVSRATQTVPRAERMRGFKRWFLTGLEDIAEKTLPHKEAKTLLTLEEGSAIVPEGEKLVLRSLGRSKQRPNAHLIPVPPQAPGTKFTLLTNEQLHHPGGHGILDVLFCTVFPSQPGQSTTLFSMNMDLSGDSTGATRLACKNAASDVIALPASTRQSTYPFKTDERPFSYLQYDLEDLTEHQFVAVVDKAGERSTGWVVAEFSTTSDSQVMVDMGLQRLLMTGLSLRLPARRPLMTDIKIPALRSSLLAYNIHIGKQSCDRGELFAPLLRQYITDVYESKFFVNVKDANINLHGVSPYMPSALHSKQPSNGLSLQIWSDPTCDSSVEINLKVDILGSLGKLWIRYRIVFAAFPLLVVALVLRQQFRTYDETGIFMSFAQGMNECLCSSLPLALSALTFLSIALAGARHQSKRWPLNGTSVNATTHFDNASNELLLGSDDTFFWFLVPLFGLMCIGICVAVNYVALLLEFLLASLYSFVRSSKLRKDEAKRTPLAFAVTSNRQRVITTCILLSLVSTVIPYHFAYVVLCLVQLATSVRAFRLAKESALDSNYNFFNYAHSIFILMLWILPINLPVLVVWVRNLAVHWLTPFSSHHNILSIMPFILIVETLSTGRMIPRAEYRVSFFTNILLFSIGAYAAVYGVTYAYVLHHLANILCAWLVAIHFEPSTLSAKRVSNMLGSSSTQDSEIKKRP</sequence>
<dbReference type="PANTHER" id="PTHR15495">
    <property type="entry name" value="NEGATIVE REGULATOR OF VESICLE FORMATION-RELATED"/>
    <property type="match status" value="1"/>
</dbReference>
<keyword evidence="10 12" id="KW-1133">Transmembrane helix</keyword>
<dbReference type="InterPro" id="IPR039529">
    <property type="entry name" value="PGAP1/BST1"/>
</dbReference>
<evidence type="ECO:0000256" key="13">
    <source>
        <dbReference type="SAM" id="MobiDB-lite"/>
    </source>
</evidence>
<feature type="region of interest" description="Disordered" evidence="13">
    <location>
        <begin position="1"/>
        <end position="38"/>
    </location>
</feature>
<name>A0A6A5SR07_9PLEO</name>
<dbReference type="InterPro" id="IPR056824">
    <property type="entry name" value="PGAP1_TMD"/>
</dbReference>
<keyword evidence="17" id="KW-1185">Reference proteome</keyword>
<feature type="domain" description="GPI inositol-deacylase transmembrane" evidence="15">
    <location>
        <begin position="739"/>
        <end position="1055"/>
    </location>
</feature>
<dbReference type="AlphaFoldDB" id="A0A6A5SR07"/>
<evidence type="ECO:0000256" key="12">
    <source>
        <dbReference type="RuleBase" id="RU365011"/>
    </source>
</evidence>
<comment type="subcellular location">
    <subcellularLocation>
        <location evidence="2">Endoplasmic reticulum membrane</location>
        <topology evidence="2">Multi-pass membrane protein</topology>
    </subcellularLocation>
</comment>
<comment type="function">
    <text evidence="1 12">Involved in inositol deacylation of GPI-anchored proteins which plays important roles in the quality control and ER-associated degradation of GPI-anchored proteins.</text>
</comment>
<gene>
    <name evidence="16" type="ORF">EJ02DRAFT_422314</name>
</gene>
<feature type="compositionally biased region" description="Basic and acidic residues" evidence="13">
    <location>
        <begin position="29"/>
        <end position="38"/>
    </location>
</feature>
<keyword evidence="6 12" id="KW-0812">Transmembrane</keyword>
<accession>A0A6A5SR07</accession>
<feature type="transmembrane region" description="Helical" evidence="12">
    <location>
        <begin position="911"/>
        <end position="930"/>
    </location>
</feature>
<dbReference type="GO" id="GO:0006888">
    <property type="term" value="P:endoplasmic reticulum to Golgi vesicle-mediated transport"/>
    <property type="evidence" value="ECO:0007669"/>
    <property type="project" value="TreeGrafter"/>
</dbReference>
<organism evidence="16 17">
    <name type="scientific">Clathrospora elynae</name>
    <dbReference type="NCBI Taxonomy" id="706981"/>
    <lineage>
        <taxon>Eukaryota</taxon>
        <taxon>Fungi</taxon>
        <taxon>Dikarya</taxon>
        <taxon>Ascomycota</taxon>
        <taxon>Pezizomycotina</taxon>
        <taxon>Dothideomycetes</taxon>
        <taxon>Pleosporomycetidae</taxon>
        <taxon>Pleosporales</taxon>
        <taxon>Diademaceae</taxon>
        <taxon>Clathrospora</taxon>
    </lineage>
</organism>
<evidence type="ECO:0000259" key="14">
    <source>
        <dbReference type="Pfam" id="PF07819"/>
    </source>
</evidence>
<comment type="similarity">
    <text evidence="3 12">Belongs to the GPI inositol-deacylase family.</text>
</comment>
<feature type="transmembrane region" description="Helical" evidence="12">
    <location>
        <begin position="951"/>
        <end position="971"/>
    </location>
</feature>
<evidence type="ECO:0000313" key="16">
    <source>
        <dbReference type="EMBL" id="KAF1942230.1"/>
    </source>
</evidence>
<dbReference type="GO" id="GO:0005789">
    <property type="term" value="C:endoplasmic reticulum membrane"/>
    <property type="evidence" value="ECO:0007669"/>
    <property type="project" value="UniProtKB-SubCell"/>
</dbReference>
<dbReference type="PANTHER" id="PTHR15495:SF7">
    <property type="entry name" value="GPI INOSITOL-DEACYLASE"/>
    <property type="match status" value="1"/>
</dbReference>
<feature type="transmembrane region" description="Helical" evidence="12">
    <location>
        <begin position="773"/>
        <end position="797"/>
    </location>
</feature>
<feature type="compositionally biased region" description="Polar residues" evidence="13">
    <location>
        <begin position="1"/>
        <end position="18"/>
    </location>
</feature>
<dbReference type="Proteomes" id="UP000800038">
    <property type="component" value="Unassembled WGS sequence"/>
</dbReference>
<reference evidence="16" key="1">
    <citation type="journal article" date="2020" name="Stud. Mycol.">
        <title>101 Dothideomycetes genomes: a test case for predicting lifestyles and emergence of pathogens.</title>
        <authorList>
            <person name="Haridas S."/>
            <person name="Albert R."/>
            <person name="Binder M."/>
            <person name="Bloem J."/>
            <person name="Labutti K."/>
            <person name="Salamov A."/>
            <person name="Andreopoulos B."/>
            <person name="Baker S."/>
            <person name="Barry K."/>
            <person name="Bills G."/>
            <person name="Bluhm B."/>
            <person name="Cannon C."/>
            <person name="Castanera R."/>
            <person name="Culley D."/>
            <person name="Daum C."/>
            <person name="Ezra D."/>
            <person name="Gonzalez J."/>
            <person name="Henrissat B."/>
            <person name="Kuo A."/>
            <person name="Liang C."/>
            <person name="Lipzen A."/>
            <person name="Lutzoni F."/>
            <person name="Magnuson J."/>
            <person name="Mondo S."/>
            <person name="Nolan M."/>
            <person name="Ohm R."/>
            <person name="Pangilinan J."/>
            <person name="Park H.-J."/>
            <person name="Ramirez L."/>
            <person name="Alfaro M."/>
            <person name="Sun H."/>
            <person name="Tritt A."/>
            <person name="Yoshinaga Y."/>
            <person name="Zwiers L.-H."/>
            <person name="Turgeon B."/>
            <person name="Goodwin S."/>
            <person name="Spatafora J."/>
            <person name="Crous P."/>
            <person name="Grigoriev I."/>
        </authorList>
    </citation>
    <scope>NUCLEOTIDE SEQUENCE</scope>
    <source>
        <strain evidence="16">CBS 161.51</strain>
    </source>
</reference>
<evidence type="ECO:0000256" key="5">
    <source>
        <dbReference type="ARBA" id="ARBA00022448"/>
    </source>
</evidence>
<evidence type="ECO:0000256" key="8">
    <source>
        <dbReference type="ARBA" id="ARBA00022824"/>
    </source>
</evidence>
<evidence type="ECO:0000313" key="17">
    <source>
        <dbReference type="Proteomes" id="UP000800038"/>
    </source>
</evidence>
<evidence type="ECO:0000256" key="10">
    <source>
        <dbReference type="ARBA" id="ARBA00022989"/>
    </source>
</evidence>
<dbReference type="InterPro" id="IPR012908">
    <property type="entry name" value="PGAP1-ab_dom-like"/>
</dbReference>
<dbReference type="GO" id="GO:0006505">
    <property type="term" value="P:GPI anchor metabolic process"/>
    <property type="evidence" value="ECO:0007669"/>
    <property type="project" value="TreeGrafter"/>
</dbReference>
<dbReference type="GO" id="GO:0015031">
    <property type="term" value="P:protein transport"/>
    <property type="evidence" value="ECO:0007669"/>
    <property type="project" value="UniProtKB-KW"/>
</dbReference>
<keyword evidence="8 12" id="KW-0256">Endoplasmic reticulum</keyword>
<dbReference type="FunFam" id="3.40.50.1820:FF:000056">
    <property type="entry name" value="GPI inositol-deacylase"/>
    <property type="match status" value="1"/>
</dbReference>
<dbReference type="EC" id="3.1.-.-" evidence="12"/>
<feature type="domain" description="GPI inositol-deacylase PGAP1-like alpha/beta" evidence="14">
    <location>
        <begin position="146"/>
        <end position="389"/>
    </location>
</feature>
<evidence type="ECO:0000256" key="6">
    <source>
        <dbReference type="ARBA" id="ARBA00022692"/>
    </source>
</evidence>
<dbReference type="OrthoDB" id="348976at2759"/>